<keyword evidence="2" id="KW-0813">Transport</keyword>
<evidence type="ECO:0000313" key="10">
    <source>
        <dbReference type="Proteomes" id="UP000663844"/>
    </source>
</evidence>
<comment type="subcellular location">
    <subcellularLocation>
        <location evidence="1">Membrane</location>
        <topology evidence="1">Multi-pass membrane protein</topology>
    </subcellularLocation>
</comment>
<dbReference type="AlphaFoldDB" id="A0A820JLK7"/>
<dbReference type="PANTHER" id="PTHR22601">
    <property type="entry name" value="ISP4 LIKE PROTEIN"/>
    <property type="match status" value="1"/>
</dbReference>
<protein>
    <submittedName>
        <fullName evidence="9">Uncharacterized protein</fullName>
    </submittedName>
</protein>
<dbReference type="InterPro" id="IPR004648">
    <property type="entry name" value="Oligpept_transpt"/>
</dbReference>
<keyword evidence="6 8" id="KW-1133">Transmembrane helix</keyword>
<evidence type="ECO:0000256" key="6">
    <source>
        <dbReference type="ARBA" id="ARBA00022989"/>
    </source>
</evidence>
<dbReference type="GO" id="GO:0015031">
    <property type="term" value="P:protein transport"/>
    <property type="evidence" value="ECO:0007669"/>
    <property type="project" value="UniProtKB-KW"/>
</dbReference>
<reference evidence="9" key="1">
    <citation type="submission" date="2021-02" db="EMBL/GenBank/DDBJ databases">
        <authorList>
            <person name="Nowell W R."/>
        </authorList>
    </citation>
    <scope>NUCLEOTIDE SEQUENCE</scope>
</reference>
<comment type="caution">
    <text evidence="9">The sequence shown here is derived from an EMBL/GenBank/DDBJ whole genome shotgun (WGS) entry which is preliminary data.</text>
</comment>
<evidence type="ECO:0000256" key="7">
    <source>
        <dbReference type="ARBA" id="ARBA00023136"/>
    </source>
</evidence>
<keyword evidence="4" id="KW-0571">Peptide transport</keyword>
<feature type="transmembrane region" description="Helical" evidence="8">
    <location>
        <begin position="38"/>
        <end position="60"/>
    </location>
</feature>
<evidence type="ECO:0000313" key="9">
    <source>
        <dbReference type="EMBL" id="CAF4329136.1"/>
    </source>
</evidence>
<sequence>MLKPDNILVSQLTGINGLGIGSIELDWNAWVSFLGSPIIVPFWAQINIMIGFVAVAWILAPATYYTNLWGSKAMPITSNRVFTSDGYFYNVSAVLDSRLRLNETAYKNYGELRMPAVFAISYAISFAAIAAVIVHTILYHGKTIIKQFRSSLKDNTNDIHAKMMSRYPEW</sequence>
<evidence type="ECO:0000256" key="2">
    <source>
        <dbReference type="ARBA" id="ARBA00022448"/>
    </source>
</evidence>
<gene>
    <name evidence="9" type="ORF">OXD698_LOCUS47595</name>
</gene>
<dbReference type="Pfam" id="PF03169">
    <property type="entry name" value="OPT"/>
    <property type="match status" value="1"/>
</dbReference>
<dbReference type="Proteomes" id="UP000663844">
    <property type="component" value="Unassembled WGS sequence"/>
</dbReference>
<evidence type="ECO:0000256" key="4">
    <source>
        <dbReference type="ARBA" id="ARBA00022856"/>
    </source>
</evidence>
<keyword evidence="3 8" id="KW-0812">Transmembrane</keyword>
<organism evidence="9 10">
    <name type="scientific">Adineta steineri</name>
    <dbReference type="NCBI Taxonomy" id="433720"/>
    <lineage>
        <taxon>Eukaryota</taxon>
        <taxon>Metazoa</taxon>
        <taxon>Spiralia</taxon>
        <taxon>Gnathifera</taxon>
        <taxon>Rotifera</taxon>
        <taxon>Eurotatoria</taxon>
        <taxon>Bdelloidea</taxon>
        <taxon>Adinetida</taxon>
        <taxon>Adinetidae</taxon>
        <taxon>Adineta</taxon>
    </lineage>
</organism>
<keyword evidence="7 8" id="KW-0472">Membrane</keyword>
<dbReference type="EMBL" id="CAJOAZ010018720">
    <property type="protein sequence ID" value="CAF4329136.1"/>
    <property type="molecule type" value="Genomic_DNA"/>
</dbReference>
<feature type="transmembrane region" description="Helical" evidence="8">
    <location>
        <begin position="116"/>
        <end position="139"/>
    </location>
</feature>
<dbReference type="GO" id="GO:0016020">
    <property type="term" value="C:membrane"/>
    <property type="evidence" value="ECO:0007669"/>
    <property type="project" value="UniProtKB-SubCell"/>
</dbReference>
<evidence type="ECO:0000256" key="5">
    <source>
        <dbReference type="ARBA" id="ARBA00022927"/>
    </source>
</evidence>
<evidence type="ECO:0000256" key="8">
    <source>
        <dbReference type="SAM" id="Phobius"/>
    </source>
</evidence>
<keyword evidence="5" id="KW-0653">Protein transport</keyword>
<feature type="non-terminal residue" evidence="9">
    <location>
        <position position="170"/>
    </location>
</feature>
<accession>A0A820JLK7</accession>
<evidence type="ECO:0000256" key="1">
    <source>
        <dbReference type="ARBA" id="ARBA00004141"/>
    </source>
</evidence>
<evidence type="ECO:0000256" key="3">
    <source>
        <dbReference type="ARBA" id="ARBA00022692"/>
    </source>
</evidence>
<proteinExistence type="predicted"/>
<dbReference type="InterPro" id="IPR004813">
    <property type="entry name" value="OPT"/>
</dbReference>
<name>A0A820JLK7_9BILA</name>
<dbReference type="GO" id="GO:0035673">
    <property type="term" value="F:oligopeptide transmembrane transporter activity"/>
    <property type="evidence" value="ECO:0007669"/>
    <property type="project" value="InterPro"/>
</dbReference>